<dbReference type="Pfam" id="PF13173">
    <property type="entry name" value="AAA_14"/>
    <property type="match status" value="1"/>
</dbReference>
<sequence>MIEERIILQVLAEQRDEVAGYNPAGWVSRREESMFEFDSTMAQVVIGVRRSGKSTICHKVLLEHGIRYGYVNLDDDRLLGMEAKDLNTVLSCIYQLYGTDVPYLFLDEIQDVDGWHLFVNRLLRSKMRIFVTGSNAKLLSSELATHLTGRYNEIRLYPFSFSEYCAYHQVDTSGITTKADAARKSAFMDYIVTGGFPELQSLRNKRGYIESLIGAILEKDIKRRFKIRNMDALRKIANHLINNTCQEVNYDDMSKILGISDKTCKKYTDYLRQAFLIQILSKHSFKSKNRIRSPKAYIVDPGFQNNRENSMAGENIGWRLENVVYIELLRRCAYDFRDVYYYKANPRAKEVDFVVCDKDRALELIQVAYEIDTPKSYNRETSALIQAAGPLHCDNLTLIAFSPTRDVEIDGKTIHIVSAIEWLLA</sequence>
<reference evidence="3" key="2">
    <citation type="journal article" date="2021" name="PeerJ">
        <title>Extensive microbial diversity within the chicken gut microbiome revealed by metagenomics and culture.</title>
        <authorList>
            <person name="Gilroy R."/>
            <person name="Ravi A."/>
            <person name="Getino M."/>
            <person name="Pursley I."/>
            <person name="Horton D.L."/>
            <person name="Alikhan N.F."/>
            <person name="Baker D."/>
            <person name="Gharbi K."/>
            <person name="Hall N."/>
            <person name="Watson M."/>
            <person name="Adriaenssens E.M."/>
            <person name="Foster-Nyarko E."/>
            <person name="Jarju S."/>
            <person name="Secka A."/>
            <person name="Antonio M."/>
            <person name="Oren A."/>
            <person name="Chaudhuri R.R."/>
            <person name="La Ragione R."/>
            <person name="Hildebrand F."/>
            <person name="Pallen M.J."/>
        </authorList>
    </citation>
    <scope>NUCLEOTIDE SEQUENCE</scope>
    <source>
        <strain evidence="3">B1-15692</strain>
    </source>
</reference>
<dbReference type="Proteomes" id="UP000823660">
    <property type="component" value="Unassembled WGS sequence"/>
</dbReference>
<dbReference type="AlphaFoldDB" id="A0A9D9NAU7"/>
<dbReference type="Pfam" id="PF13635">
    <property type="entry name" value="DUF4143"/>
    <property type="match status" value="1"/>
</dbReference>
<dbReference type="SUPFAM" id="SSF52540">
    <property type="entry name" value="P-loop containing nucleoside triphosphate hydrolases"/>
    <property type="match status" value="1"/>
</dbReference>
<evidence type="ECO:0000259" key="2">
    <source>
        <dbReference type="Pfam" id="PF13635"/>
    </source>
</evidence>
<evidence type="ECO:0000313" key="4">
    <source>
        <dbReference type="Proteomes" id="UP000823660"/>
    </source>
</evidence>
<dbReference type="GO" id="GO:0005524">
    <property type="term" value="F:ATP binding"/>
    <property type="evidence" value="ECO:0007669"/>
    <property type="project" value="UniProtKB-KW"/>
</dbReference>
<dbReference type="PANTHER" id="PTHR33295:SF19">
    <property type="entry name" value="ARCHAEAL ATPASE"/>
    <property type="match status" value="1"/>
</dbReference>
<name>A0A9D9NAU7_9BACT</name>
<dbReference type="EMBL" id="JADIMH010000007">
    <property type="protein sequence ID" value="MBO8466355.1"/>
    <property type="molecule type" value="Genomic_DNA"/>
</dbReference>
<feature type="domain" description="DUF4143" evidence="2">
    <location>
        <begin position="218"/>
        <end position="369"/>
    </location>
</feature>
<comment type="caution">
    <text evidence="3">The sequence shown here is derived from an EMBL/GenBank/DDBJ whole genome shotgun (WGS) entry which is preliminary data.</text>
</comment>
<dbReference type="InterPro" id="IPR041682">
    <property type="entry name" value="AAA_14"/>
</dbReference>
<organism evidence="3 4">
    <name type="scientific">Candidatus Cryptobacteroides faecipullorum</name>
    <dbReference type="NCBI Taxonomy" id="2840764"/>
    <lineage>
        <taxon>Bacteria</taxon>
        <taxon>Pseudomonadati</taxon>
        <taxon>Bacteroidota</taxon>
        <taxon>Bacteroidia</taxon>
        <taxon>Bacteroidales</taxon>
        <taxon>Candidatus Cryptobacteroides</taxon>
    </lineage>
</organism>
<feature type="domain" description="AAA" evidence="1">
    <location>
        <begin position="42"/>
        <end position="165"/>
    </location>
</feature>
<dbReference type="PANTHER" id="PTHR33295">
    <property type="entry name" value="ATPASE"/>
    <property type="match status" value="1"/>
</dbReference>
<dbReference type="InterPro" id="IPR027417">
    <property type="entry name" value="P-loop_NTPase"/>
</dbReference>
<dbReference type="InterPro" id="IPR025420">
    <property type="entry name" value="DUF4143"/>
</dbReference>
<gene>
    <name evidence="3" type="ORF">IAB99_01145</name>
</gene>
<evidence type="ECO:0000259" key="1">
    <source>
        <dbReference type="Pfam" id="PF13173"/>
    </source>
</evidence>
<proteinExistence type="predicted"/>
<keyword evidence="3" id="KW-0547">Nucleotide-binding</keyword>
<protein>
    <submittedName>
        <fullName evidence="3">ATP-binding protein</fullName>
    </submittedName>
</protein>
<accession>A0A9D9NAU7</accession>
<keyword evidence="3" id="KW-0067">ATP-binding</keyword>
<reference evidence="3" key="1">
    <citation type="submission" date="2020-10" db="EMBL/GenBank/DDBJ databases">
        <authorList>
            <person name="Gilroy R."/>
        </authorList>
    </citation>
    <scope>NUCLEOTIDE SEQUENCE</scope>
    <source>
        <strain evidence="3">B1-15692</strain>
    </source>
</reference>
<evidence type="ECO:0000313" key="3">
    <source>
        <dbReference type="EMBL" id="MBO8466355.1"/>
    </source>
</evidence>